<keyword evidence="2" id="KW-1185">Reference proteome</keyword>
<sequence length="226" mass="25656">MAYSMQTSLSRRLHRMHNMHSLYARTYKRQDHFPSSRTPSPSMSVFSKLCQEVHDAPCSTAPAARVGFPFLCELALVVQVEVPDFKSNAFCCQYCVIHSYPSSWKMLVEDILCDWPMSGSGFVRELLRGCYPTDHRFFRATGWKERKTERSRLGTVGPRANNGQHERDIIGVVSGLATSLNDGTHSLSVASWCLFTSEVYPETPIYIQYLIQSYNSFSASKFTDVL</sequence>
<protein>
    <submittedName>
        <fullName evidence="1">Uncharacterized protein</fullName>
    </submittedName>
</protein>
<reference evidence="1" key="1">
    <citation type="submission" date="2020-11" db="EMBL/GenBank/DDBJ databases">
        <authorList>
            <consortium name="DOE Joint Genome Institute"/>
            <person name="Ahrendt S."/>
            <person name="Riley R."/>
            <person name="Andreopoulos W."/>
            <person name="Labutti K."/>
            <person name="Pangilinan J."/>
            <person name="Ruiz-Duenas F.J."/>
            <person name="Barrasa J.M."/>
            <person name="Sanchez-Garcia M."/>
            <person name="Camarero S."/>
            <person name="Miyauchi S."/>
            <person name="Serrano A."/>
            <person name="Linde D."/>
            <person name="Babiker R."/>
            <person name="Drula E."/>
            <person name="Ayuso-Fernandez I."/>
            <person name="Pacheco R."/>
            <person name="Padilla G."/>
            <person name="Ferreira P."/>
            <person name="Barriuso J."/>
            <person name="Kellner H."/>
            <person name="Castanera R."/>
            <person name="Alfaro M."/>
            <person name="Ramirez L."/>
            <person name="Pisabarro A.G."/>
            <person name="Kuo A."/>
            <person name="Tritt A."/>
            <person name="Lipzen A."/>
            <person name="He G."/>
            <person name="Yan M."/>
            <person name="Ng V."/>
            <person name="Cullen D."/>
            <person name="Martin F."/>
            <person name="Rosso M.-N."/>
            <person name="Henrissat B."/>
            <person name="Hibbett D."/>
            <person name="Martinez A.T."/>
            <person name="Grigoriev I.V."/>
        </authorList>
    </citation>
    <scope>NUCLEOTIDE SEQUENCE</scope>
    <source>
        <strain evidence="1">AH 40177</strain>
    </source>
</reference>
<name>A0A9P5Q2V2_9AGAR</name>
<gene>
    <name evidence="1" type="ORF">BDP27DRAFT_607647</name>
</gene>
<organism evidence="1 2">
    <name type="scientific">Rhodocollybia butyracea</name>
    <dbReference type="NCBI Taxonomy" id="206335"/>
    <lineage>
        <taxon>Eukaryota</taxon>
        <taxon>Fungi</taxon>
        <taxon>Dikarya</taxon>
        <taxon>Basidiomycota</taxon>
        <taxon>Agaricomycotina</taxon>
        <taxon>Agaricomycetes</taxon>
        <taxon>Agaricomycetidae</taxon>
        <taxon>Agaricales</taxon>
        <taxon>Marasmiineae</taxon>
        <taxon>Omphalotaceae</taxon>
        <taxon>Rhodocollybia</taxon>
    </lineage>
</organism>
<evidence type="ECO:0000313" key="2">
    <source>
        <dbReference type="Proteomes" id="UP000772434"/>
    </source>
</evidence>
<comment type="caution">
    <text evidence="1">The sequence shown here is derived from an EMBL/GenBank/DDBJ whole genome shotgun (WGS) entry which is preliminary data.</text>
</comment>
<proteinExistence type="predicted"/>
<accession>A0A9P5Q2V2</accession>
<dbReference type="AlphaFoldDB" id="A0A9P5Q2V2"/>
<evidence type="ECO:0000313" key="1">
    <source>
        <dbReference type="EMBL" id="KAF9077369.1"/>
    </source>
</evidence>
<dbReference type="EMBL" id="JADNRY010000004">
    <property type="protein sequence ID" value="KAF9077369.1"/>
    <property type="molecule type" value="Genomic_DNA"/>
</dbReference>
<dbReference type="Proteomes" id="UP000772434">
    <property type="component" value="Unassembled WGS sequence"/>
</dbReference>